<proteinExistence type="predicted"/>
<dbReference type="PROSITE" id="PS51819">
    <property type="entry name" value="VOC"/>
    <property type="match status" value="1"/>
</dbReference>
<dbReference type="InterPro" id="IPR037523">
    <property type="entry name" value="VOC_core"/>
</dbReference>
<dbReference type="Pfam" id="PF00903">
    <property type="entry name" value="Glyoxalase"/>
    <property type="match status" value="1"/>
</dbReference>
<protein>
    <submittedName>
        <fullName evidence="2">VOC family protein</fullName>
    </submittedName>
</protein>
<sequence>MAARPTPLGGLRHVALFVRDLAACEHFYVELLGMAVEWRPDPDNVYLCSGCDNLALHTWEGESFPQPQRLDHIGFIIDRIEDVDAWFTFLKEQGVTMRKEPKTHRDGARSFYCLDPEGVLVQMIYHPPISGARFVGNV</sequence>
<dbReference type="SUPFAM" id="SSF54593">
    <property type="entry name" value="Glyoxalase/Bleomycin resistance protein/Dihydroxybiphenyl dioxygenase"/>
    <property type="match status" value="1"/>
</dbReference>
<dbReference type="InterPro" id="IPR004360">
    <property type="entry name" value="Glyas_Fos-R_dOase_dom"/>
</dbReference>
<dbReference type="CDD" id="cd06587">
    <property type="entry name" value="VOC"/>
    <property type="match status" value="1"/>
</dbReference>
<evidence type="ECO:0000313" key="3">
    <source>
        <dbReference type="Proteomes" id="UP001562065"/>
    </source>
</evidence>
<dbReference type="Gene3D" id="3.10.180.10">
    <property type="entry name" value="2,3-Dihydroxybiphenyl 1,2-Dioxygenase, domain 1"/>
    <property type="match status" value="1"/>
</dbReference>
<feature type="domain" description="VOC" evidence="1">
    <location>
        <begin position="10"/>
        <end position="126"/>
    </location>
</feature>
<organism evidence="2 3">
    <name type="scientific">Isoalcanivorax beigongshangi</name>
    <dbReference type="NCBI Taxonomy" id="3238810"/>
    <lineage>
        <taxon>Bacteria</taxon>
        <taxon>Pseudomonadati</taxon>
        <taxon>Pseudomonadota</taxon>
        <taxon>Gammaproteobacteria</taxon>
        <taxon>Oceanospirillales</taxon>
        <taxon>Alcanivoracaceae</taxon>
        <taxon>Isoalcanivorax</taxon>
    </lineage>
</organism>
<dbReference type="Proteomes" id="UP001562065">
    <property type="component" value="Unassembled WGS sequence"/>
</dbReference>
<dbReference type="PANTHER" id="PTHR36113">
    <property type="entry name" value="LYASE, PUTATIVE-RELATED-RELATED"/>
    <property type="match status" value="1"/>
</dbReference>
<evidence type="ECO:0000313" key="2">
    <source>
        <dbReference type="EMBL" id="MEY1661243.1"/>
    </source>
</evidence>
<accession>A0ABV4AHD4</accession>
<dbReference type="PANTHER" id="PTHR36113:SF1">
    <property type="entry name" value="GLYOXALASE_BLEOMYCIN RESISTANCE PROTEIN_DIOXYGENASE"/>
    <property type="match status" value="1"/>
</dbReference>
<gene>
    <name evidence="2" type="ORF">AB5I84_03675</name>
</gene>
<dbReference type="InterPro" id="IPR029068">
    <property type="entry name" value="Glyas_Bleomycin-R_OHBP_Dase"/>
</dbReference>
<dbReference type="RefSeq" id="WP_369454495.1">
    <property type="nucleotide sequence ID" value="NZ_JBGCUO010000001.1"/>
</dbReference>
<dbReference type="EMBL" id="JBGCUO010000001">
    <property type="protein sequence ID" value="MEY1661243.1"/>
    <property type="molecule type" value="Genomic_DNA"/>
</dbReference>
<dbReference type="InterPro" id="IPR051332">
    <property type="entry name" value="Fosfomycin_Res_Enzymes"/>
</dbReference>
<evidence type="ECO:0000259" key="1">
    <source>
        <dbReference type="PROSITE" id="PS51819"/>
    </source>
</evidence>
<reference evidence="2 3" key="1">
    <citation type="submission" date="2024-07" db="EMBL/GenBank/DDBJ databases">
        <authorList>
            <person name="Ren Q."/>
        </authorList>
    </citation>
    <scope>NUCLEOTIDE SEQUENCE [LARGE SCALE GENOMIC DNA]</scope>
    <source>
        <strain evidence="2 3">REN37</strain>
    </source>
</reference>
<keyword evidence="3" id="KW-1185">Reference proteome</keyword>
<name>A0ABV4AHD4_9GAMM</name>
<comment type="caution">
    <text evidence="2">The sequence shown here is derived from an EMBL/GenBank/DDBJ whole genome shotgun (WGS) entry which is preliminary data.</text>
</comment>